<name>A0A0B6AHM6_PRIM2</name>
<dbReference type="EMBL" id="CP009920">
    <property type="protein sequence ID" value="AJI23016.1"/>
    <property type="molecule type" value="Genomic_DNA"/>
</dbReference>
<proteinExistence type="predicted"/>
<gene>
    <name evidence="1" type="ORF">BG04_5026</name>
</gene>
<organism evidence="1 2">
    <name type="scientific">Priestia megaterium (strain ATCC 14581 / DSM 32 / CCUG 1817 / JCM 2506 / NBRC 15308 / NCIMB 9376 / NCTC 10342 / NRRL B-14308 / VKM B-512 / Ford 19)</name>
    <name type="common">Bacillus megaterium</name>
    <dbReference type="NCBI Taxonomy" id="1348623"/>
    <lineage>
        <taxon>Bacteria</taxon>
        <taxon>Bacillati</taxon>
        <taxon>Bacillota</taxon>
        <taxon>Bacilli</taxon>
        <taxon>Bacillales</taxon>
        <taxon>Bacillaceae</taxon>
        <taxon>Priestia</taxon>
    </lineage>
</organism>
<evidence type="ECO:0000313" key="1">
    <source>
        <dbReference type="EMBL" id="AJI23016.1"/>
    </source>
</evidence>
<protein>
    <submittedName>
        <fullName evidence="1">Spore germination gerPA/gerPF family protein</fullName>
    </submittedName>
</protein>
<reference evidence="1 2" key="1">
    <citation type="journal article" date="2015" name="Genome Announc.">
        <title>Complete genome sequences for 35 biothreat assay-relevant bacillus species.</title>
        <authorList>
            <person name="Johnson S.L."/>
            <person name="Daligault H.E."/>
            <person name="Davenport K.W."/>
            <person name="Jaissle J."/>
            <person name="Frey K.G."/>
            <person name="Ladner J.T."/>
            <person name="Broomall S.M."/>
            <person name="Bishop-Lilly K.A."/>
            <person name="Bruce D.C."/>
            <person name="Gibbons H.S."/>
            <person name="Coyne S.R."/>
            <person name="Lo C.C."/>
            <person name="Meincke L."/>
            <person name="Munk A.C."/>
            <person name="Koroleva G.I."/>
            <person name="Rosenzweig C.N."/>
            <person name="Palacios G.F."/>
            <person name="Redden C.L."/>
            <person name="Minogue T.D."/>
            <person name="Chain P.S."/>
        </authorList>
    </citation>
    <scope>NUCLEOTIDE SEQUENCE [LARGE SCALE GENOMIC DNA]</scope>
    <source>
        <strain evidence="2">ATCC 14581 / DSM 32 / JCM 2506 / NBRC 15308 / NCIMB 9376 / NCTC 10342 / NRRL B-14308 / VKM B-512</strain>
    </source>
</reference>
<evidence type="ECO:0000313" key="2">
    <source>
        <dbReference type="Proteomes" id="UP000031829"/>
    </source>
</evidence>
<sequence>MIFSPMVINLQAFKVNVLDNSSVLSIGPNQQLDVFVSYKRNQGLGESNGDFSPNVTPFSWIIDSDVNDSNSVKNSVI</sequence>
<dbReference type="Proteomes" id="UP000031829">
    <property type="component" value="Chromosome"/>
</dbReference>
<dbReference type="AlphaFoldDB" id="A0A0B6AHM6"/>
<dbReference type="KEGG" id="bmeg:BG04_5026"/>
<dbReference type="GeneID" id="93642993"/>
<dbReference type="HOGENOM" id="CLU_198035_0_0_9"/>
<dbReference type="RefSeq" id="WP_013057270.1">
    <property type="nucleotide sequence ID" value="NZ_BCVB01000010.1"/>
</dbReference>
<accession>A0A0B6AHM6</accession>